<evidence type="ECO:0000313" key="2">
    <source>
        <dbReference type="EMBL" id="ELQ37064.1"/>
    </source>
</evidence>
<feature type="compositionally biased region" description="Basic and acidic residues" evidence="1">
    <location>
        <begin position="181"/>
        <end position="205"/>
    </location>
</feature>
<feature type="compositionally biased region" description="Basic residues" evidence="1">
    <location>
        <begin position="94"/>
        <end position="111"/>
    </location>
</feature>
<feature type="compositionally biased region" description="Polar residues" evidence="1">
    <location>
        <begin position="841"/>
        <end position="851"/>
    </location>
</feature>
<feature type="compositionally biased region" description="Polar residues" evidence="1">
    <location>
        <begin position="358"/>
        <end position="367"/>
    </location>
</feature>
<feature type="region of interest" description="Disordered" evidence="1">
    <location>
        <begin position="1"/>
        <end position="290"/>
    </location>
</feature>
<gene>
    <name evidence="2" type="ORF">OOU_Y34scaffold00619g37</name>
</gene>
<accession>A0AA97NVM9</accession>
<feature type="compositionally biased region" description="Low complexity" evidence="1">
    <location>
        <begin position="164"/>
        <end position="175"/>
    </location>
</feature>
<feature type="region of interest" description="Disordered" evidence="1">
    <location>
        <begin position="358"/>
        <end position="382"/>
    </location>
</feature>
<dbReference type="Proteomes" id="UP000011086">
    <property type="component" value="Unassembled WGS sequence"/>
</dbReference>
<dbReference type="EMBL" id="JH794030">
    <property type="protein sequence ID" value="ELQ37064.1"/>
    <property type="molecule type" value="Genomic_DNA"/>
</dbReference>
<feature type="region of interest" description="Disordered" evidence="1">
    <location>
        <begin position="806"/>
        <end position="851"/>
    </location>
</feature>
<dbReference type="AlphaFoldDB" id="A0AA97NVM9"/>
<name>A0AA97NVM9_PYRO3</name>
<proteinExistence type="predicted"/>
<evidence type="ECO:0000256" key="1">
    <source>
        <dbReference type="SAM" id="MobiDB-lite"/>
    </source>
</evidence>
<feature type="compositionally biased region" description="Basic and acidic residues" evidence="1">
    <location>
        <begin position="806"/>
        <end position="825"/>
    </location>
</feature>
<protein>
    <submittedName>
        <fullName evidence="2">Uncharacterized protein</fullName>
    </submittedName>
</protein>
<organism evidence="2">
    <name type="scientific">Pyricularia oryzae (strain Y34)</name>
    <name type="common">Rice blast fungus</name>
    <name type="synonym">Magnaporthe oryzae</name>
    <dbReference type="NCBI Taxonomy" id="1143189"/>
    <lineage>
        <taxon>Eukaryota</taxon>
        <taxon>Fungi</taxon>
        <taxon>Dikarya</taxon>
        <taxon>Ascomycota</taxon>
        <taxon>Pezizomycotina</taxon>
        <taxon>Sordariomycetes</taxon>
        <taxon>Sordariomycetidae</taxon>
        <taxon>Magnaporthales</taxon>
        <taxon>Pyriculariaceae</taxon>
        <taxon>Pyricularia</taxon>
    </lineage>
</organism>
<feature type="compositionally biased region" description="Basic and acidic residues" evidence="1">
    <location>
        <begin position="233"/>
        <end position="260"/>
    </location>
</feature>
<sequence length="851" mass="95153">MPGTPQRRGPSLPAVQQRPVRNRKIKQKGYEFEVLSKVQSSNSEDHPTTAANRAPVVKHKPPVLAAPTPKRKRRHALFLGQAPRSGSLYAFTPGKKRKHELQSRKPGRPRRLPAAEDPVAEPSTSAPVAPAPELAPGPDEATEPAQPVKRRPGRPPKVRPPPGGAANMGNPKPAAVPQESGKPEKSSRHLRAEQRAQQRAEREVVAQDDLVDTNRETDASVEGQRRLARRTGTRQEETKKNSERPDASTRTHSSRDDSMGQRKRQRLTVDIGSGPPAKAAPTISDKPVPRPVQQVLYNGSMFSKEDSPQDLSKLDHKSPFVRALQRRPHLARFLMYNQSAANLQCAGKIDISRTQNLRESTGTSSNGALHINGDSDSHKNGIDQSQQLDFKAEDLLPDPMLAHVVWIAQDNAWNRSREQELRLSIGNWAANAASAAKGNDAELWMWRLMIHFFKAMPHELWRYGLRPHRGECWATGAVTGSRPSEQAYNPSYDFCLELGILLCHPVWDGDLMKLRYALQIAICSRIRDHEPPVAGLNSRMIASTKQITDVLVNSCKKMAPEKELELMCKIQSQYYHCGGIKSDKDIQWLTSKLSTLKRGSCITASEEERLIFFLRASDMKALREALDAQESHGQAKWRPAVEYCRIFAETPAGMALTGEPAQSPNQKVLVPADHLTLARWKAECFIAERRERLIREEALPTFAMLFDIPRGDPQPYHVFSRGEFSEAQQRIVTGTVNLPENRNIFTSPKMISTVARQLAVSLPTVAVIAANAKRYCARGLAPELLQDRGSIGFLALCKFGFRVRDGPSSKHEEKARYRASEESHVRNNPPQIKKQNHRPSVASTWHNHYHL</sequence>
<feature type="compositionally biased region" description="Basic residues" evidence="1">
    <location>
        <begin position="148"/>
        <end position="157"/>
    </location>
</feature>
<reference evidence="2" key="1">
    <citation type="journal article" date="2012" name="PLoS Genet.">
        <title>Comparative analysis of the genomes of two field isolates of the rice blast fungus Magnaporthe oryzae.</title>
        <authorList>
            <person name="Xue M."/>
            <person name="Yang J."/>
            <person name="Li Z."/>
            <person name="Hu S."/>
            <person name="Yao N."/>
            <person name="Dean R.A."/>
            <person name="Zhao W."/>
            <person name="Shen M."/>
            <person name="Zhang H."/>
            <person name="Li C."/>
            <person name="Liu L."/>
            <person name="Cao L."/>
            <person name="Xu X."/>
            <person name="Xing Y."/>
            <person name="Hsiang T."/>
            <person name="Zhang Z."/>
            <person name="Xu J.R."/>
            <person name="Peng Y.L."/>
        </authorList>
    </citation>
    <scope>NUCLEOTIDE SEQUENCE</scope>
    <source>
        <strain evidence="2">Y34</strain>
    </source>
</reference>